<reference evidence="3 4" key="1">
    <citation type="submission" date="2019-04" db="EMBL/GenBank/DDBJ databases">
        <title>Genome sequence of Pelagicola litoralis CL-ES2.</title>
        <authorList>
            <person name="Cao J."/>
        </authorList>
    </citation>
    <scope>NUCLEOTIDE SEQUENCE [LARGE SCALE GENOMIC DNA]</scope>
    <source>
        <strain evidence="3 4">CL-ES2</strain>
    </source>
</reference>
<sequence>MLYASKTALCLTLSLAVFASVADAHMLRDREFDYLRPFMEPFDDIEDMLKDIPDTTAIGETAPSDTATDIGNTGSSDSAQGASAPVAPSPTAAVPSQPQPRMIGEAVEILNTYNKGGVSHGNARSPTFTLTEPMMLTYLQTYHWNGGRGTPAPGQIGLKGQGVWQAEGRPGMFDTPNAEWIATPEVILQPGTYTVVDSSADTWAHNSSSNEVGFVVVRAAPVSAAPSLDPILTERAALERLTGISQFKDWVLAVRANGNTVVYDVTNDPTATCVTDACNWCFRMSEDTPSHRTYFDTYCVDAMTGRVWSPSD</sequence>
<feature type="compositionally biased region" description="Low complexity" evidence="1">
    <location>
        <begin position="82"/>
        <end position="99"/>
    </location>
</feature>
<evidence type="ECO:0000256" key="2">
    <source>
        <dbReference type="SAM" id="SignalP"/>
    </source>
</evidence>
<keyword evidence="2" id="KW-0732">Signal</keyword>
<dbReference type="EMBL" id="SULI01000027">
    <property type="protein sequence ID" value="TKZ17149.1"/>
    <property type="molecule type" value="Genomic_DNA"/>
</dbReference>
<feature type="compositionally biased region" description="Polar residues" evidence="1">
    <location>
        <begin position="63"/>
        <end position="81"/>
    </location>
</feature>
<dbReference type="OrthoDB" id="7877104at2"/>
<dbReference type="RefSeq" id="WP_138017257.1">
    <property type="nucleotide sequence ID" value="NZ_SULI01000027.1"/>
</dbReference>
<protein>
    <submittedName>
        <fullName evidence="3">Uncharacterized protein</fullName>
    </submittedName>
</protein>
<keyword evidence="4" id="KW-1185">Reference proteome</keyword>
<evidence type="ECO:0000256" key="1">
    <source>
        <dbReference type="SAM" id="MobiDB-lite"/>
    </source>
</evidence>
<gene>
    <name evidence="3" type="ORF">FAP39_15290</name>
</gene>
<accession>A0A4U7MVK8</accession>
<evidence type="ECO:0000313" key="3">
    <source>
        <dbReference type="EMBL" id="TKZ17149.1"/>
    </source>
</evidence>
<feature type="signal peptide" evidence="2">
    <location>
        <begin position="1"/>
        <end position="19"/>
    </location>
</feature>
<comment type="caution">
    <text evidence="3">The sequence shown here is derived from an EMBL/GenBank/DDBJ whole genome shotgun (WGS) entry which is preliminary data.</text>
</comment>
<dbReference type="Proteomes" id="UP000306575">
    <property type="component" value="Unassembled WGS sequence"/>
</dbReference>
<organism evidence="3 4">
    <name type="scientific">Shimia litoralis</name>
    <dbReference type="NCBI Taxonomy" id="420403"/>
    <lineage>
        <taxon>Bacteria</taxon>
        <taxon>Pseudomonadati</taxon>
        <taxon>Pseudomonadota</taxon>
        <taxon>Alphaproteobacteria</taxon>
        <taxon>Rhodobacterales</taxon>
        <taxon>Roseobacteraceae</taxon>
    </lineage>
</organism>
<dbReference type="AlphaFoldDB" id="A0A4U7MVK8"/>
<proteinExistence type="predicted"/>
<name>A0A4U7MVK8_9RHOB</name>
<evidence type="ECO:0000313" key="4">
    <source>
        <dbReference type="Proteomes" id="UP000306575"/>
    </source>
</evidence>
<feature type="region of interest" description="Disordered" evidence="1">
    <location>
        <begin position="56"/>
        <end position="99"/>
    </location>
</feature>
<feature type="chain" id="PRO_5020190938" evidence="2">
    <location>
        <begin position="20"/>
        <end position="312"/>
    </location>
</feature>